<reference evidence="8" key="1">
    <citation type="submission" date="2018-04" db="EMBL/GenBank/DDBJ databases">
        <authorList>
            <person name="Lucker S."/>
            <person name="Sakoula D."/>
        </authorList>
    </citation>
    <scope>NUCLEOTIDE SEQUENCE [LARGE SCALE GENOMIC DNA]</scope>
</reference>
<dbReference type="Pfam" id="PF06146">
    <property type="entry name" value="PsiE"/>
    <property type="match status" value="1"/>
</dbReference>
<feature type="transmembrane region" description="Helical" evidence="6">
    <location>
        <begin position="131"/>
        <end position="151"/>
    </location>
</feature>
<evidence type="ECO:0000256" key="5">
    <source>
        <dbReference type="ARBA" id="ARBA00023136"/>
    </source>
</evidence>
<keyword evidence="3 6" id="KW-0812">Transmembrane</keyword>
<dbReference type="AlphaFoldDB" id="A0A330L784"/>
<keyword evidence="8" id="KW-1185">Reference proteome</keyword>
<evidence type="ECO:0000256" key="3">
    <source>
        <dbReference type="ARBA" id="ARBA00022692"/>
    </source>
</evidence>
<evidence type="ECO:0000313" key="7">
    <source>
        <dbReference type="EMBL" id="SPP65111.1"/>
    </source>
</evidence>
<protein>
    <recommendedName>
        <fullName evidence="9">Phosphate-starvation-inducible E</fullName>
    </recommendedName>
</protein>
<dbReference type="GO" id="GO:0005886">
    <property type="term" value="C:plasma membrane"/>
    <property type="evidence" value="ECO:0007669"/>
    <property type="project" value="UniProtKB-SubCell"/>
</dbReference>
<keyword evidence="4 6" id="KW-1133">Transmembrane helix</keyword>
<sequence length="173" mass="18800">MIGSLTSTESRLCLPWIRQLFAAPDLTLLWEKGTQAVLSLLIVTILVGLAGGVIKTFIGLRLLLTAEIDLGLRHLIVNTLMLLAVVEVLKTTLAYFSEGRVRVTFIVDTVLVVMLTEVISQWFTGGDWQKLAILAVILVTLGLIRVVAVRFSPAQPAHSSPSPTIAPIFSSTH</sequence>
<gene>
    <name evidence="7" type="ORF">NITLEN_30025</name>
</gene>
<evidence type="ECO:0000256" key="2">
    <source>
        <dbReference type="ARBA" id="ARBA00022475"/>
    </source>
</evidence>
<feature type="transmembrane region" description="Helical" evidence="6">
    <location>
        <begin position="75"/>
        <end position="96"/>
    </location>
</feature>
<dbReference type="InterPro" id="IPR020948">
    <property type="entry name" value="P_starv_induced_PsiE-like"/>
</dbReference>
<accession>A0A330L784</accession>
<dbReference type="InParanoid" id="A0A330L784"/>
<comment type="subcellular location">
    <subcellularLocation>
        <location evidence="1">Cell membrane</location>
        <topology evidence="1">Multi-pass membrane protein</topology>
    </subcellularLocation>
</comment>
<evidence type="ECO:0000256" key="1">
    <source>
        <dbReference type="ARBA" id="ARBA00004651"/>
    </source>
</evidence>
<dbReference type="Proteomes" id="UP000248168">
    <property type="component" value="Unassembled WGS sequence"/>
</dbReference>
<dbReference type="OrthoDB" id="5396892at2"/>
<feature type="transmembrane region" description="Helical" evidence="6">
    <location>
        <begin position="102"/>
        <end position="119"/>
    </location>
</feature>
<evidence type="ECO:0000313" key="8">
    <source>
        <dbReference type="Proteomes" id="UP000248168"/>
    </source>
</evidence>
<evidence type="ECO:0000256" key="4">
    <source>
        <dbReference type="ARBA" id="ARBA00022989"/>
    </source>
</evidence>
<organism evidence="7 8">
    <name type="scientific">Nitrospira lenta</name>
    <dbReference type="NCBI Taxonomy" id="1436998"/>
    <lineage>
        <taxon>Bacteria</taxon>
        <taxon>Pseudomonadati</taxon>
        <taxon>Nitrospirota</taxon>
        <taxon>Nitrospiria</taxon>
        <taxon>Nitrospirales</taxon>
        <taxon>Nitrospiraceae</taxon>
        <taxon>Nitrospira</taxon>
    </lineage>
</organism>
<dbReference type="RefSeq" id="WP_121989437.1">
    <property type="nucleotide sequence ID" value="NZ_OUNR01000016.1"/>
</dbReference>
<keyword evidence="2" id="KW-1003">Cell membrane</keyword>
<keyword evidence="5 6" id="KW-0472">Membrane</keyword>
<evidence type="ECO:0008006" key="9">
    <source>
        <dbReference type="Google" id="ProtNLM"/>
    </source>
</evidence>
<evidence type="ECO:0000256" key="6">
    <source>
        <dbReference type="SAM" id="Phobius"/>
    </source>
</evidence>
<dbReference type="EMBL" id="OUNR01000016">
    <property type="protein sequence ID" value="SPP65111.1"/>
    <property type="molecule type" value="Genomic_DNA"/>
</dbReference>
<name>A0A330L784_9BACT</name>
<proteinExistence type="predicted"/>
<feature type="transmembrane region" description="Helical" evidence="6">
    <location>
        <begin position="36"/>
        <end position="63"/>
    </location>
</feature>